<reference evidence="1" key="1">
    <citation type="submission" date="2022-03" db="EMBL/GenBank/DDBJ databases">
        <authorList>
            <person name="Martin H S."/>
        </authorList>
    </citation>
    <scope>NUCLEOTIDE SEQUENCE</scope>
</reference>
<keyword evidence="2" id="KW-1185">Reference proteome</keyword>
<gene>
    <name evidence="1" type="ORF">IPOD504_LOCUS16491</name>
</gene>
<name>A0ABN8J437_9NEOP</name>
<dbReference type="EMBL" id="OW152820">
    <property type="protein sequence ID" value="CAH2075088.1"/>
    <property type="molecule type" value="Genomic_DNA"/>
</dbReference>
<evidence type="ECO:0000313" key="2">
    <source>
        <dbReference type="Proteomes" id="UP000837857"/>
    </source>
</evidence>
<feature type="non-terminal residue" evidence="1">
    <location>
        <position position="128"/>
    </location>
</feature>
<protein>
    <submittedName>
        <fullName evidence="1">Uncharacterized protein</fullName>
    </submittedName>
</protein>
<accession>A0ABN8J437</accession>
<dbReference type="Proteomes" id="UP000837857">
    <property type="component" value="Chromosome 8"/>
</dbReference>
<organism evidence="1 2">
    <name type="scientific">Iphiclides podalirius</name>
    <name type="common">scarce swallowtail</name>
    <dbReference type="NCBI Taxonomy" id="110791"/>
    <lineage>
        <taxon>Eukaryota</taxon>
        <taxon>Metazoa</taxon>
        <taxon>Ecdysozoa</taxon>
        <taxon>Arthropoda</taxon>
        <taxon>Hexapoda</taxon>
        <taxon>Insecta</taxon>
        <taxon>Pterygota</taxon>
        <taxon>Neoptera</taxon>
        <taxon>Endopterygota</taxon>
        <taxon>Lepidoptera</taxon>
        <taxon>Glossata</taxon>
        <taxon>Ditrysia</taxon>
        <taxon>Papilionoidea</taxon>
        <taxon>Papilionidae</taxon>
        <taxon>Papilioninae</taxon>
        <taxon>Iphiclides</taxon>
    </lineage>
</organism>
<sequence>MAEEASTSKTKKRILSVLQTTSEGQAPLKKSRLVPTGPKYEGEELKLSFHGILYQLHLLTLFLKRGVDRGYTFILGSEARLIAKVNKGEEKTGLIVSATDGKSSRFVHRTYAEFFAARRLANETYSEH</sequence>
<proteinExistence type="predicted"/>
<evidence type="ECO:0000313" key="1">
    <source>
        <dbReference type="EMBL" id="CAH2075088.1"/>
    </source>
</evidence>